<protein>
    <recommendedName>
        <fullName evidence="2">UPF0178 protein UR08_03935</fullName>
    </recommendedName>
</protein>
<dbReference type="HAMAP" id="MF_00489">
    <property type="entry name" value="UPF0178"/>
    <property type="match status" value="1"/>
</dbReference>
<comment type="caution">
    <text evidence="3">The sequence shown here is derived from an EMBL/GenBank/DDBJ whole genome shotgun (WGS) entry which is preliminary data.</text>
</comment>
<reference evidence="4" key="1">
    <citation type="submission" date="2015-04" db="EMBL/GenBank/DDBJ databases">
        <authorList>
            <person name="Schardt J."/>
            <person name="Mueller-Herbst S."/>
            <person name="Scherer S."/>
            <person name="Huptas C."/>
        </authorList>
    </citation>
    <scope>NUCLEOTIDE SEQUENCE [LARGE SCALE GENOMIC DNA]</scope>
    <source>
        <strain evidence="4">Kiel-L1</strain>
    </source>
</reference>
<name>A0A3D8TVI7_9LIST</name>
<sequence>MPKIIVDADACPVKEEIKSLAQTFHLEVIYVASYNHFGANRADEHWVYVDTEKEAADLRIVNLSKKGDIVITQDIGLASMLLSKCTVFSNRGEIYQDEMMTLMLEQRESRAKARRRGEYGKGPKAMTDQDRQTFKQNLEQFLMNLKFLGVDDK</sequence>
<dbReference type="PANTHER" id="PTHR35146">
    <property type="entry name" value="UPF0178 PROTEIN YAII"/>
    <property type="match status" value="1"/>
</dbReference>
<dbReference type="InterPro" id="IPR003791">
    <property type="entry name" value="UPF0178"/>
</dbReference>
<gene>
    <name evidence="3" type="ORF">UR08_03935</name>
</gene>
<dbReference type="EMBL" id="LARY01000001">
    <property type="protein sequence ID" value="RDX02667.1"/>
    <property type="molecule type" value="Genomic_DNA"/>
</dbReference>
<dbReference type="PANTHER" id="PTHR35146:SF1">
    <property type="entry name" value="UPF0178 PROTEIN YAII"/>
    <property type="match status" value="1"/>
</dbReference>
<keyword evidence="4" id="KW-1185">Reference proteome</keyword>
<evidence type="ECO:0000256" key="1">
    <source>
        <dbReference type="ARBA" id="ARBA00008522"/>
    </source>
</evidence>
<dbReference type="NCBIfam" id="NF001095">
    <property type="entry name" value="PRK00124.1"/>
    <property type="match status" value="1"/>
</dbReference>
<dbReference type="AlphaFoldDB" id="A0A3D8TVI7"/>
<dbReference type="Pfam" id="PF02639">
    <property type="entry name" value="DUF188"/>
    <property type="match status" value="1"/>
</dbReference>
<evidence type="ECO:0000256" key="2">
    <source>
        <dbReference type="HAMAP-Rule" id="MF_00489"/>
    </source>
</evidence>
<evidence type="ECO:0000313" key="4">
    <source>
        <dbReference type="Proteomes" id="UP000257055"/>
    </source>
</evidence>
<accession>A0A3D8TVI7</accession>
<dbReference type="RefSeq" id="WP_115752356.1">
    <property type="nucleotide sequence ID" value="NZ_LARY01000001.1"/>
</dbReference>
<proteinExistence type="inferred from homology"/>
<evidence type="ECO:0000313" key="3">
    <source>
        <dbReference type="EMBL" id="RDX02667.1"/>
    </source>
</evidence>
<dbReference type="Proteomes" id="UP000257055">
    <property type="component" value="Unassembled WGS sequence"/>
</dbReference>
<organism evidence="3 4">
    <name type="scientific">Listeria kieliensis</name>
    <dbReference type="NCBI Taxonomy" id="1621700"/>
    <lineage>
        <taxon>Bacteria</taxon>
        <taxon>Bacillati</taxon>
        <taxon>Bacillota</taxon>
        <taxon>Bacilli</taxon>
        <taxon>Bacillales</taxon>
        <taxon>Listeriaceae</taxon>
        <taxon>Listeria</taxon>
    </lineage>
</organism>
<comment type="similarity">
    <text evidence="1 2">Belongs to the UPF0178 family.</text>
</comment>